<dbReference type="EMBL" id="UOFT01000015">
    <property type="protein sequence ID" value="VAW91704.1"/>
    <property type="molecule type" value="Genomic_DNA"/>
</dbReference>
<keyword evidence="2" id="KW-0143">Chaperone</keyword>
<dbReference type="AlphaFoldDB" id="A0A3B1AD05"/>
<reference evidence="3" key="1">
    <citation type="submission" date="2018-06" db="EMBL/GenBank/DDBJ databases">
        <authorList>
            <person name="Zhirakovskaya E."/>
        </authorList>
    </citation>
    <scope>NUCLEOTIDE SEQUENCE</scope>
</reference>
<dbReference type="PANTHER" id="PTHR33643:SF1">
    <property type="entry name" value="UREASE ACCESSORY PROTEIN D"/>
    <property type="match status" value="1"/>
</dbReference>
<gene>
    <name evidence="3" type="ORF">MNBD_GAMMA23-1687</name>
</gene>
<comment type="similarity">
    <text evidence="1">Belongs to the UreD family.</text>
</comment>
<protein>
    <submittedName>
        <fullName evidence="3">Urease accessory protein UreD</fullName>
    </submittedName>
</protein>
<evidence type="ECO:0000256" key="1">
    <source>
        <dbReference type="ARBA" id="ARBA00007177"/>
    </source>
</evidence>
<proteinExistence type="inferred from homology"/>
<name>A0A3B1AD05_9ZZZZ</name>
<dbReference type="GO" id="GO:0016151">
    <property type="term" value="F:nickel cation binding"/>
    <property type="evidence" value="ECO:0007669"/>
    <property type="project" value="InterPro"/>
</dbReference>
<dbReference type="Pfam" id="PF01774">
    <property type="entry name" value="UreD"/>
    <property type="match status" value="1"/>
</dbReference>
<dbReference type="InterPro" id="IPR002669">
    <property type="entry name" value="UreD"/>
</dbReference>
<evidence type="ECO:0000313" key="3">
    <source>
        <dbReference type="EMBL" id="VAW91704.1"/>
    </source>
</evidence>
<dbReference type="HAMAP" id="MF_01384">
    <property type="entry name" value="UreD"/>
    <property type="match status" value="1"/>
</dbReference>
<organism evidence="3">
    <name type="scientific">hydrothermal vent metagenome</name>
    <dbReference type="NCBI Taxonomy" id="652676"/>
    <lineage>
        <taxon>unclassified sequences</taxon>
        <taxon>metagenomes</taxon>
        <taxon>ecological metagenomes</taxon>
    </lineage>
</organism>
<sequence length="291" mass="33154">MNAIVIEKRNKQLISSSQQNWFARLELGYKKTQHKTILSHRLHKGPLVIQKPFYPEADVCHSYLIHPPGGIVGGDILELDVELHPESHALITTPAASKFYRSNQRHATLSQIIKVRKNAILEWLPQETIFYNNCNASIHTEFDLEDGAHLSCWEINCFGRPAGNELFNQGLVKQKMTVKRNGIPLYIDSNIIDTQSGTLSAIWGLNKFPLMATMLVTLNTQANKIEIEAIKELQEHSAKKMISFTLHNDLLLIRYFGHHAREALALFSQCWSITRPQLVQKKSCPPRIWAT</sequence>
<accession>A0A3B1AD05</accession>
<dbReference type="PANTHER" id="PTHR33643">
    <property type="entry name" value="UREASE ACCESSORY PROTEIN D"/>
    <property type="match status" value="1"/>
</dbReference>
<evidence type="ECO:0000256" key="2">
    <source>
        <dbReference type="ARBA" id="ARBA00023186"/>
    </source>
</evidence>